<evidence type="ECO:0000313" key="3">
    <source>
        <dbReference type="EMBL" id="QSQ09786.1"/>
    </source>
</evidence>
<dbReference type="Gene3D" id="3.40.80.10">
    <property type="entry name" value="Peptidoglycan recognition protein-like"/>
    <property type="match status" value="1"/>
</dbReference>
<dbReference type="GO" id="GO:0008745">
    <property type="term" value="F:N-acetylmuramoyl-L-alanine amidase activity"/>
    <property type="evidence" value="ECO:0007669"/>
    <property type="project" value="InterPro"/>
</dbReference>
<dbReference type="RefSeq" id="WP_206707124.1">
    <property type="nucleotide sequence ID" value="NZ_CP059066.1"/>
</dbReference>
<evidence type="ECO:0008006" key="5">
    <source>
        <dbReference type="Google" id="ProtNLM"/>
    </source>
</evidence>
<evidence type="ECO:0000259" key="1">
    <source>
        <dbReference type="Pfam" id="PF01510"/>
    </source>
</evidence>
<dbReference type="AlphaFoldDB" id="A0A8A0RRH2"/>
<evidence type="ECO:0000313" key="4">
    <source>
        <dbReference type="Proteomes" id="UP000662904"/>
    </source>
</evidence>
<protein>
    <recommendedName>
        <fullName evidence="5">N-acetylmuramoyl-L-alanine amidase</fullName>
    </recommendedName>
</protein>
<feature type="domain" description="N-acetylmuramoyl-L-alanine amidase" evidence="1">
    <location>
        <begin position="4"/>
        <end position="139"/>
    </location>
</feature>
<keyword evidence="4" id="KW-1185">Reference proteome</keyword>
<dbReference type="SUPFAM" id="SSF55846">
    <property type="entry name" value="N-acetylmuramoyl-L-alanine amidase-like"/>
    <property type="match status" value="1"/>
</dbReference>
<evidence type="ECO:0000259" key="2">
    <source>
        <dbReference type="Pfam" id="PF07833"/>
    </source>
</evidence>
<organism evidence="3 4">
    <name type="scientific">Koleobacter methoxysyntrophicus</name>
    <dbReference type="NCBI Taxonomy" id="2751313"/>
    <lineage>
        <taxon>Bacteria</taxon>
        <taxon>Bacillati</taxon>
        <taxon>Bacillota</taxon>
        <taxon>Clostridia</taxon>
        <taxon>Koleobacterales</taxon>
        <taxon>Koleobacteraceae</taxon>
        <taxon>Koleobacter</taxon>
    </lineage>
</organism>
<dbReference type="CDD" id="cd06583">
    <property type="entry name" value="PGRP"/>
    <property type="match status" value="1"/>
</dbReference>
<dbReference type="InterPro" id="IPR002502">
    <property type="entry name" value="Amidase_domain"/>
</dbReference>
<dbReference type="KEGG" id="kme:H0A61_02167"/>
<accession>A0A8A0RRH2</accession>
<sequence length="202" mass="23661">MIQWKGITFHHTGYEKPISRQEIDELHLKNGWGRKWNGRLYAGGYHFLIHENGIFETMRPLDIPGSHANKYNYTHIAIALNGNFEKYQPTQEQYITSAFLASWLMKKYTFCVNNLTTHRNQFYINDNGIPKNQTVCPGKYFELNKITKIIEKEEETADVYFNGVKLQNKAIVRDGTSYIPIRELCEKLGVEVIWDGKINLRR</sequence>
<dbReference type="InterPro" id="IPR012854">
    <property type="entry name" value="Cu_amine_oxidase-like_N"/>
</dbReference>
<proteinExistence type="predicted"/>
<dbReference type="Proteomes" id="UP000662904">
    <property type="component" value="Chromosome"/>
</dbReference>
<dbReference type="Pfam" id="PF07833">
    <property type="entry name" value="Cu_amine_oxidN1"/>
    <property type="match status" value="1"/>
</dbReference>
<dbReference type="Pfam" id="PF01510">
    <property type="entry name" value="Amidase_2"/>
    <property type="match status" value="1"/>
</dbReference>
<name>A0A8A0RRH2_9FIRM</name>
<feature type="domain" description="Copper amine oxidase-like N-terminal" evidence="2">
    <location>
        <begin position="162"/>
        <end position="197"/>
    </location>
</feature>
<reference evidence="3" key="1">
    <citation type="submission" date="2020-07" db="EMBL/GenBank/DDBJ databases">
        <title>Koleobacter methoxysyntrophicus gen. nov., sp. nov., a novel anaerobic bacterium isolated from deep subsurface oil field and proposal of Koleobacterales ord. nov. in the phylum Firmicutes.</title>
        <authorList>
            <person name="Sakamoto S."/>
            <person name="Tamaki H."/>
        </authorList>
    </citation>
    <scope>NUCLEOTIDE SEQUENCE</scope>
    <source>
        <strain evidence="3">NRmbB1</strain>
    </source>
</reference>
<dbReference type="InterPro" id="IPR036505">
    <property type="entry name" value="Amidase/PGRP_sf"/>
</dbReference>
<dbReference type="EMBL" id="CP059066">
    <property type="protein sequence ID" value="QSQ09786.1"/>
    <property type="molecule type" value="Genomic_DNA"/>
</dbReference>
<gene>
    <name evidence="3" type="ORF">H0A61_02167</name>
</gene>
<dbReference type="GO" id="GO:0009253">
    <property type="term" value="P:peptidoglycan catabolic process"/>
    <property type="evidence" value="ECO:0007669"/>
    <property type="project" value="InterPro"/>
</dbReference>